<keyword evidence="3 12" id="KW-0732">Signal</keyword>
<keyword evidence="6" id="KW-0106">Calcium</keyword>
<dbReference type="PANTHER" id="PTHR10827:SF95">
    <property type="entry name" value="LD34388P"/>
    <property type="match status" value="1"/>
</dbReference>
<dbReference type="InterPro" id="IPR018247">
    <property type="entry name" value="EF_Hand_1_Ca_BS"/>
</dbReference>
<keyword evidence="5" id="KW-0256">Endoplasmic reticulum</keyword>
<dbReference type="GO" id="GO:0005788">
    <property type="term" value="C:endoplasmic reticulum lumen"/>
    <property type="evidence" value="ECO:0007669"/>
    <property type="project" value="UniProtKB-SubCell"/>
</dbReference>
<dbReference type="Gene3D" id="1.10.238.10">
    <property type="entry name" value="EF-hand"/>
    <property type="match status" value="3"/>
</dbReference>
<evidence type="ECO:0000256" key="12">
    <source>
        <dbReference type="SAM" id="SignalP"/>
    </source>
</evidence>
<feature type="domain" description="EF-hand" evidence="13">
    <location>
        <begin position="158"/>
        <end position="193"/>
    </location>
</feature>
<protein>
    <recommendedName>
        <fullName evidence="11">Reticulocalbin-3</fullName>
    </recommendedName>
</protein>
<dbReference type="InterPro" id="IPR011992">
    <property type="entry name" value="EF-hand-dom_pair"/>
</dbReference>
<comment type="caution">
    <text evidence="14">The sequence shown here is derived from an EMBL/GenBank/DDBJ whole genome shotgun (WGS) entry which is preliminary data.</text>
</comment>
<feature type="chain" id="PRO_5029496338" description="Reticulocalbin-3" evidence="12">
    <location>
        <begin position="20"/>
        <end position="314"/>
    </location>
</feature>
<dbReference type="SMART" id="SM00054">
    <property type="entry name" value="EFh"/>
    <property type="match status" value="5"/>
</dbReference>
<feature type="domain" description="EF-hand" evidence="13">
    <location>
        <begin position="195"/>
        <end position="230"/>
    </location>
</feature>
<feature type="domain" description="EF-hand" evidence="13">
    <location>
        <begin position="102"/>
        <end position="137"/>
    </location>
</feature>
<keyword evidence="7" id="KW-0325">Glycoprotein</keyword>
<comment type="subunit">
    <text evidence="10">Interacts with PCSK6 (immature form including the propeptide); probably involved in the maturation and the secretion of PCSK6.</text>
</comment>
<evidence type="ECO:0000256" key="2">
    <source>
        <dbReference type="ARBA" id="ARBA00022723"/>
    </source>
</evidence>
<keyword evidence="8" id="KW-0143">Chaperone</keyword>
<dbReference type="GO" id="GO:0015031">
    <property type="term" value="P:protein transport"/>
    <property type="evidence" value="ECO:0007669"/>
    <property type="project" value="UniProtKB-ARBA"/>
</dbReference>
<organism evidence="14 15">
    <name type="scientific">Bugula neritina</name>
    <name type="common">Brown bryozoan</name>
    <name type="synonym">Sertularia neritina</name>
    <dbReference type="NCBI Taxonomy" id="10212"/>
    <lineage>
        <taxon>Eukaryota</taxon>
        <taxon>Metazoa</taxon>
        <taxon>Spiralia</taxon>
        <taxon>Lophotrochozoa</taxon>
        <taxon>Bryozoa</taxon>
        <taxon>Gymnolaemata</taxon>
        <taxon>Cheilostomatida</taxon>
        <taxon>Flustrina</taxon>
        <taxon>Buguloidea</taxon>
        <taxon>Bugulidae</taxon>
        <taxon>Bugula</taxon>
    </lineage>
</organism>
<keyword evidence="15" id="KW-1185">Reference proteome</keyword>
<dbReference type="EMBL" id="VXIV02000996">
    <property type="protein sequence ID" value="KAF6034789.1"/>
    <property type="molecule type" value="Genomic_DNA"/>
</dbReference>
<evidence type="ECO:0000256" key="8">
    <source>
        <dbReference type="ARBA" id="ARBA00023186"/>
    </source>
</evidence>
<dbReference type="PROSITE" id="PS50222">
    <property type="entry name" value="EF_HAND_2"/>
    <property type="match status" value="5"/>
</dbReference>
<sequence>MKVLQIALLSAVVVVGVFSKDESVKHGTPTKNDHYKDGKHEDDYDHEAVLGSEDDVEEYSHLSPEEAKERLRKLIVKSDVNGDGHIDMEELVKWILNSFSSLNLEDTKDRLEVDDKNADGFVTWEEFTESTYGMSEEELAELQETGGESENAQKKMAKSLKLDKKKFQAADENGDGKLSLEEAVAFLHPYDYSRMSEVETDRVLDEFDTNGDGKIDVKEYLSNAAFANKDEEDKIAEKENFLYFDEDKDETLNKAEILKWVSPELEKVADEEAQHLMSETDKNKDGQLSAQEILDEHELWVGSEATGYGDHDEL</sequence>
<gene>
    <name evidence="14" type="ORF">EB796_006904</name>
</gene>
<feature type="domain" description="EF-hand" evidence="13">
    <location>
        <begin position="268"/>
        <end position="303"/>
    </location>
</feature>
<evidence type="ECO:0000256" key="3">
    <source>
        <dbReference type="ARBA" id="ARBA00022729"/>
    </source>
</evidence>
<proteinExistence type="predicted"/>
<dbReference type="PROSITE" id="PS00018">
    <property type="entry name" value="EF_HAND_1"/>
    <property type="match status" value="4"/>
</dbReference>
<comment type="subcellular location">
    <subcellularLocation>
        <location evidence="1">Endoplasmic reticulum lumen</location>
    </subcellularLocation>
</comment>
<keyword evidence="2" id="KW-0479">Metal-binding</keyword>
<dbReference type="SUPFAM" id="SSF47473">
    <property type="entry name" value="EF-hand"/>
    <property type="match status" value="2"/>
</dbReference>
<dbReference type="Proteomes" id="UP000593567">
    <property type="component" value="Unassembled WGS sequence"/>
</dbReference>
<feature type="domain" description="EF-hand" evidence="13">
    <location>
        <begin position="66"/>
        <end position="101"/>
    </location>
</feature>
<name>A0A7J7K825_BUGNE</name>
<dbReference type="Pfam" id="PF13202">
    <property type="entry name" value="EF-hand_5"/>
    <property type="match status" value="1"/>
</dbReference>
<evidence type="ECO:0000256" key="4">
    <source>
        <dbReference type="ARBA" id="ARBA00022737"/>
    </source>
</evidence>
<evidence type="ECO:0000313" key="14">
    <source>
        <dbReference type="EMBL" id="KAF6034789.1"/>
    </source>
</evidence>
<dbReference type="FunFam" id="1.10.238.10:FF:000104">
    <property type="entry name" value="calumenin isoform X1"/>
    <property type="match status" value="1"/>
</dbReference>
<evidence type="ECO:0000313" key="15">
    <source>
        <dbReference type="Proteomes" id="UP000593567"/>
    </source>
</evidence>
<accession>A0A7J7K825</accession>
<dbReference type="GO" id="GO:0005509">
    <property type="term" value="F:calcium ion binding"/>
    <property type="evidence" value="ECO:0007669"/>
    <property type="project" value="InterPro"/>
</dbReference>
<evidence type="ECO:0000256" key="6">
    <source>
        <dbReference type="ARBA" id="ARBA00022837"/>
    </source>
</evidence>
<feature type="signal peptide" evidence="12">
    <location>
        <begin position="1"/>
        <end position="19"/>
    </location>
</feature>
<evidence type="ECO:0000256" key="5">
    <source>
        <dbReference type="ARBA" id="ARBA00022824"/>
    </source>
</evidence>
<evidence type="ECO:0000256" key="1">
    <source>
        <dbReference type="ARBA" id="ARBA00004319"/>
    </source>
</evidence>
<dbReference type="InterPro" id="IPR002048">
    <property type="entry name" value="EF_hand_dom"/>
</dbReference>
<reference evidence="14" key="1">
    <citation type="submission" date="2020-06" db="EMBL/GenBank/DDBJ databases">
        <title>Draft genome of Bugula neritina, a colonial animal packing powerful symbionts and potential medicines.</title>
        <authorList>
            <person name="Rayko M."/>
        </authorList>
    </citation>
    <scope>NUCLEOTIDE SEQUENCE [LARGE SCALE GENOMIC DNA]</scope>
    <source>
        <strain evidence="14">Kwan_BN1</strain>
    </source>
</reference>
<dbReference type="PANTHER" id="PTHR10827">
    <property type="entry name" value="RETICULOCALBIN"/>
    <property type="match status" value="1"/>
</dbReference>
<evidence type="ECO:0000256" key="10">
    <source>
        <dbReference type="ARBA" id="ARBA00063143"/>
    </source>
</evidence>
<comment type="function">
    <text evidence="9">Probable molecular chaperone assisting protein biosynthesis and transport in the endoplasmic reticulum. Required for the proper biosynthesis and transport of pulmonary surfactant-associated protein A/SP-A, pulmonary surfactant-associated protein D/SP-D and the lipid transporter ABCA3. By regulating both the proper expression and the degradation through the endoplasmic reticulum-associated protein degradation pathway of these proteins plays a crucial role in pulmonary surfactant homeostasis. Has an anti-fibrotic activity by negatively regulating the secretion of type I and type III collagens. This calcium-binding protein also transiently associates with immature PCSK6 and regulates its secretion.</text>
</comment>
<evidence type="ECO:0000256" key="11">
    <source>
        <dbReference type="ARBA" id="ARBA00072696"/>
    </source>
</evidence>
<dbReference type="AlphaFoldDB" id="A0A7J7K825"/>
<dbReference type="Pfam" id="PF13499">
    <property type="entry name" value="EF-hand_7"/>
    <property type="match status" value="2"/>
</dbReference>
<evidence type="ECO:0000259" key="13">
    <source>
        <dbReference type="PROSITE" id="PS50222"/>
    </source>
</evidence>
<evidence type="ECO:0000256" key="7">
    <source>
        <dbReference type="ARBA" id="ARBA00023180"/>
    </source>
</evidence>
<dbReference type="OrthoDB" id="6223661at2759"/>
<keyword evidence="4" id="KW-0677">Repeat</keyword>
<evidence type="ECO:0000256" key="9">
    <source>
        <dbReference type="ARBA" id="ARBA00056975"/>
    </source>
</evidence>